<evidence type="ECO:0000256" key="3">
    <source>
        <dbReference type="ARBA" id="ARBA00022781"/>
    </source>
</evidence>
<dbReference type="GO" id="GO:0005886">
    <property type="term" value="C:plasma membrane"/>
    <property type="evidence" value="ECO:0007669"/>
    <property type="project" value="UniProtKB-SubCell"/>
</dbReference>
<dbReference type="AlphaFoldDB" id="A0A2Z4NDS0"/>
<keyword evidence="5 7" id="KW-0472">Membrane</keyword>
<name>A0A2Z4NDS0_9BACT</name>
<dbReference type="PRINTS" id="PR00125">
    <property type="entry name" value="ATPASEDELTA"/>
</dbReference>
<comment type="function">
    <text evidence="7">F(1)F(0) ATP synthase produces ATP from ADP in the presence of a proton or sodium gradient. F-type ATPases consist of two structural domains, F(1) containing the extramembraneous catalytic core and F(0) containing the membrane proton channel, linked together by a central stalk and a peripheral stalk. During catalysis, ATP synthesis in the catalytic domain of F(1) is coupled via a rotary mechanism of the central stalk subunits to proton translocation.</text>
</comment>
<dbReference type="PANTHER" id="PTHR11910">
    <property type="entry name" value="ATP SYNTHASE DELTA CHAIN"/>
    <property type="match status" value="1"/>
</dbReference>
<evidence type="ECO:0000313" key="9">
    <source>
        <dbReference type="Proteomes" id="UP000250218"/>
    </source>
</evidence>
<evidence type="ECO:0000256" key="2">
    <source>
        <dbReference type="ARBA" id="ARBA00022448"/>
    </source>
</evidence>
<dbReference type="GO" id="GO:0045259">
    <property type="term" value="C:proton-transporting ATP synthase complex"/>
    <property type="evidence" value="ECO:0007669"/>
    <property type="project" value="UniProtKB-KW"/>
</dbReference>
<keyword evidence="7" id="KW-0139">CF(1)</keyword>
<comment type="similarity">
    <text evidence="7">Belongs to the ATPase delta chain family.</text>
</comment>
<evidence type="ECO:0000256" key="7">
    <source>
        <dbReference type="HAMAP-Rule" id="MF_01416"/>
    </source>
</evidence>
<evidence type="ECO:0000256" key="6">
    <source>
        <dbReference type="ARBA" id="ARBA00023310"/>
    </source>
</evidence>
<proteinExistence type="inferred from homology"/>
<dbReference type="KEGG" id="mane:DP065_02850"/>
<comment type="function">
    <text evidence="7">This protein is part of the stalk that links CF(0) to CF(1). It either transmits conformational changes from CF(0) to CF(1) or is implicated in proton conduction.</text>
</comment>
<accession>A0A2Z4NDS0</accession>
<keyword evidence="4 7" id="KW-0406">Ion transport</keyword>
<dbReference type="HAMAP" id="MF_01416">
    <property type="entry name" value="ATP_synth_delta_bact"/>
    <property type="match status" value="1"/>
</dbReference>
<dbReference type="Pfam" id="PF00213">
    <property type="entry name" value="OSCP"/>
    <property type="match status" value="1"/>
</dbReference>
<comment type="subcellular location">
    <subcellularLocation>
        <location evidence="7">Cell membrane</location>
        <topology evidence="7">Peripheral membrane protein</topology>
    </subcellularLocation>
    <subcellularLocation>
        <location evidence="1">Membrane</location>
    </subcellularLocation>
</comment>
<evidence type="ECO:0000256" key="5">
    <source>
        <dbReference type="ARBA" id="ARBA00023136"/>
    </source>
</evidence>
<dbReference type="EMBL" id="CP030140">
    <property type="protein sequence ID" value="AWX69667.1"/>
    <property type="molecule type" value="Genomic_DNA"/>
</dbReference>
<sequence>MKELDEIVYNWSFALFDLADESKRLAKITNEVVEITKVLKENKTYTQLLNSYNVDITKKFAYIDQAFGNYDEYIVNIIKLIAKANIAKYLINIFIKFIELSNKKQNVRFGTVYTVKPLSKKDIEKFEIKLSKKLNAQVNLHNEIDENLICGIKIKVDDYIIENSIDDQLRKIKKFIK</sequence>
<dbReference type="Gene3D" id="1.10.520.20">
    <property type="entry name" value="N-terminal domain of the delta subunit of the F1F0-ATP synthase"/>
    <property type="match status" value="1"/>
</dbReference>
<evidence type="ECO:0000313" key="8">
    <source>
        <dbReference type="EMBL" id="AWX69667.1"/>
    </source>
</evidence>
<reference evidence="9" key="1">
    <citation type="submission" date="2018-06" db="EMBL/GenBank/DDBJ databases">
        <title>Complete genome sequences of Mycoplasma anatis, M. anseris and M. cloacale type strains.</title>
        <authorList>
            <person name="Grozner D."/>
            <person name="Forro B."/>
            <person name="Sulyok K.M."/>
            <person name="Marton S."/>
            <person name="Kreizinger Z."/>
            <person name="Banyai K."/>
            <person name="Gyuranecz M."/>
        </authorList>
    </citation>
    <scope>NUCLEOTIDE SEQUENCE [LARGE SCALE GENOMIC DNA]</scope>
    <source>
        <strain evidence="9">ATCC 49234</strain>
    </source>
</reference>
<dbReference type="NCBIfam" id="TIGR01145">
    <property type="entry name" value="ATP_synt_delta"/>
    <property type="match status" value="1"/>
</dbReference>
<dbReference type="InterPro" id="IPR026015">
    <property type="entry name" value="ATP_synth_OSCP/delta_N_sf"/>
</dbReference>
<dbReference type="SUPFAM" id="SSF47928">
    <property type="entry name" value="N-terminal domain of the delta subunit of the F1F0-ATP synthase"/>
    <property type="match status" value="1"/>
</dbReference>
<keyword evidence="7" id="KW-1003">Cell membrane</keyword>
<evidence type="ECO:0000256" key="4">
    <source>
        <dbReference type="ARBA" id="ARBA00023065"/>
    </source>
</evidence>
<evidence type="ECO:0000256" key="1">
    <source>
        <dbReference type="ARBA" id="ARBA00004370"/>
    </source>
</evidence>
<dbReference type="Proteomes" id="UP000250218">
    <property type="component" value="Chromosome"/>
</dbReference>
<keyword evidence="3 7" id="KW-0375">Hydrogen ion transport</keyword>
<protein>
    <recommendedName>
        <fullName evidence="7">ATP synthase subunit delta</fullName>
    </recommendedName>
    <alternativeName>
        <fullName evidence="7">ATP synthase F(1) sector subunit delta</fullName>
    </alternativeName>
    <alternativeName>
        <fullName evidence="7">F-type ATPase subunit delta</fullName>
        <shortName evidence="7">F-ATPase subunit delta</shortName>
    </alternativeName>
</protein>
<dbReference type="NCBIfam" id="NF009975">
    <property type="entry name" value="PRK13436.1"/>
    <property type="match status" value="1"/>
</dbReference>
<dbReference type="GO" id="GO:0046933">
    <property type="term" value="F:proton-transporting ATP synthase activity, rotational mechanism"/>
    <property type="evidence" value="ECO:0007669"/>
    <property type="project" value="UniProtKB-UniRule"/>
</dbReference>
<dbReference type="InterPro" id="IPR000711">
    <property type="entry name" value="ATPase_OSCP/dsu"/>
</dbReference>
<keyword evidence="6 7" id="KW-0066">ATP synthesis</keyword>
<keyword evidence="2 7" id="KW-0813">Transport</keyword>
<keyword evidence="9" id="KW-1185">Reference proteome</keyword>
<dbReference type="RefSeq" id="WP_033178995.1">
    <property type="nucleotide sequence ID" value="NZ_CP030140.1"/>
</dbReference>
<gene>
    <name evidence="7 8" type="primary">atpH</name>
    <name evidence="8" type="ORF">DP065_02850</name>
</gene>
<organism evidence="8 9">
    <name type="scientific">[Mycoplasma] anseris</name>
    <dbReference type="NCBI Taxonomy" id="92400"/>
    <lineage>
        <taxon>Bacteria</taxon>
        <taxon>Bacillati</taxon>
        <taxon>Mycoplasmatota</taxon>
        <taxon>Mycoplasmoidales</taxon>
        <taxon>Metamycoplasmataceae</taxon>
        <taxon>Metamycoplasma</taxon>
    </lineage>
</organism>